<evidence type="ECO:0000256" key="1">
    <source>
        <dbReference type="ARBA" id="ARBA00010381"/>
    </source>
</evidence>
<proteinExistence type="inferred from homology"/>
<sequence length="566" mass="63040">MKLQKFHVKVVLLAAFAVDPYVAYQQFIGRKLHLGESPDVYLVELRCLASLFGGMSDSALACAFIVGLLESVCQPLRARSHMVALDLDQILSQFAARVRQQVVVQCEVLVAAFSDEEGVTSVVMWATLLLRVQETCLERRRQHQLPLPVLSSGASTITSVNVTSSMLLGFTFILGIVSIRALGEVAVDGQCGVHFGVDAAPIYAAVGTVEEVDEPDFTATYDPVTNSWTAAWKWSEGKEPGVLQNKLEVYGVPHEVREAYEEELGKWIEDGWLLPYDKRKFEAAKALIPLMAVVQHNKSKVWPVMDFRELNTHIDVFTANSDVCADRMQEWRREDILRTLRDPEKDATLEDLNVIQEDRVKVEKFSEDKFLVKVEFVPTVPHCSLATLIGLCIRQKLQQCLPYPCKVDINIAPGTHTTEEDVNKQINDKERVAAALENPNLMQVVEKCSLKVCVYIITLQDLVDALVRAKNRGVHVRVIVEGQMPNEAALATLRKNNISARISQSSQLMHHKFALVDVPNPYCPSVIPDQHQALPVTDPSSSTIAASHHSRRATAASNKHPMDSPH</sequence>
<evidence type="ECO:0000259" key="4">
    <source>
        <dbReference type="Pfam" id="PF13091"/>
    </source>
</evidence>
<dbReference type="InterPro" id="IPR034904">
    <property type="entry name" value="FSCA_dom_sf"/>
</dbReference>
<dbReference type="Gene3D" id="3.30.300.130">
    <property type="entry name" value="Fe-S cluster assembly (FSCA)"/>
    <property type="match status" value="1"/>
</dbReference>
<protein>
    <recommendedName>
        <fullName evidence="4">Phospholipase D-like domain-containing protein</fullName>
    </recommendedName>
</protein>
<comment type="similarity">
    <text evidence="1">Belongs to the MIP18 family.</text>
</comment>
<feature type="domain" description="Phospholipase D-like" evidence="4">
    <location>
        <begin position="449"/>
        <end position="517"/>
    </location>
</feature>
<accession>A0AAW0TNW3</accession>
<evidence type="ECO:0000256" key="3">
    <source>
        <dbReference type="SAM" id="MobiDB-lite"/>
    </source>
</evidence>
<keyword evidence="6" id="KW-1185">Reference proteome</keyword>
<reference evidence="5 6" key="1">
    <citation type="submission" date="2023-03" db="EMBL/GenBank/DDBJ databases">
        <title>High-quality genome of Scylla paramamosain provides insights in environmental adaptation.</title>
        <authorList>
            <person name="Zhang L."/>
        </authorList>
    </citation>
    <scope>NUCLEOTIDE SEQUENCE [LARGE SCALE GENOMIC DNA]</scope>
    <source>
        <strain evidence="5">LZ_2023a</strain>
        <tissue evidence="5">Muscle</tissue>
    </source>
</reference>
<feature type="region of interest" description="Disordered" evidence="3">
    <location>
        <begin position="529"/>
        <end position="566"/>
    </location>
</feature>
<dbReference type="PANTHER" id="PTHR12377">
    <property type="entry name" value="CYTOSOLIC IRON-SULFUR ASSEMBLY COMPONENT 2B-RELATED"/>
    <property type="match status" value="1"/>
</dbReference>
<dbReference type="GO" id="GO:0051604">
    <property type="term" value="P:protein maturation"/>
    <property type="evidence" value="ECO:0007669"/>
    <property type="project" value="InterPro"/>
</dbReference>
<dbReference type="InterPro" id="IPR025202">
    <property type="entry name" value="PLD-like_dom"/>
</dbReference>
<dbReference type="SUPFAM" id="SSF56024">
    <property type="entry name" value="Phospholipase D/nuclease"/>
    <property type="match status" value="1"/>
</dbReference>
<keyword evidence="2" id="KW-0159">Chromosome partition</keyword>
<dbReference type="InterPro" id="IPR039796">
    <property type="entry name" value="MIP18"/>
</dbReference>
<dbReference type="EMBL" id="JARAKH010000028">
    <property type="protein sequence ID" value="KAK8388356.1"/>
    <property type="molecule type" value="Genomic_DNA"/>
</dbReference>
<comment type="caution">
    <text evidence="5">The sequence shown here is derived from an EMBL/GenBank/DDBJ whole genome shotgun (WGS) entry which is preliminary data.</text>
</comment>
<dbReference type="PANTHER" id="PTHR12377:SF2">
    <property type="entry name" value="CYTOSOLIC IRON-SULFUR ASSEMBLY COMPONENT 2A"/>
    <property type="match status" value="1"/>
</dbReference>
<dbReference type="AlphaFoldDB" id="A0AAW0TNW3"/>
<dbReference type="Gene3D" id="3.30.870.10">
    <property type="entry name" value="Endonuclease Chain A"/>
    <property type="match status" value="1"/>
</dbReference>
<gene>
    <name evidence="5" type="ORF">O3P69_020385</name>
</gene>
<dbReference type="SUPFAM" id="SSF117916">
    <property type="entry name" value="Fe-S cluster assembly (FSCA) domain-like"/>
    <property type="match status" value="1"/>
</dbReference>
<name>A0AAW0TNW3_SCYPA</name>
<evidence type="ECO:0000313" key="6">
    <source>
        <dbReference type="Proteomes" id="UP001487740"/>
    </source>
</evidence>
<evidence type="ECO:0000313" key="5">
    <source>
        <dbReference type="EMBL" id="KAK8388356.1"/>
    </source>
</evidence>
<dbReference type="Gene3D" id="6.10.250.1280">
    <property type="match status" value="1"/>
</dbReference>
<dbReference type="GO" id="GO:0007059">
    <property type="term" value="P:chromosome segregation"/>
    <property type="evidence" value="ECO:0007669"/>
    <property type="project" value="UniProtKB-KW"/>
</dbReference>
<dbReference type="Proteomes" id="UP001487740">
    <property type="component" value="Unassembled WGS sequence"/>
</dbReference>
<evidence type="ECO:0000256" key="2">
    <source>
        <dbReference type="ARBA" id="ARBA00022829"/>
    </source>
</evidence>
<organism evidence="5 6">
    <name type="scientific">Scylla paramamosain</name>
    <name type="common">Mud crab</name>
    <dbReference type="NCBI Taxonomy" id="85552"/>
    <lineage>
        <taxon>Eukaryota</taxon>
        <taxon>Metazoa</taxon>
        <taxon>Ecdysozoa</taxon>
        <taxon>Arthropoda</taxon>
        <taxon>Crustacea</taxon>
        <taxon>Multicrustacea</taxon>
        <taxon>Malacostraca</taxon>
        <taxon>Eumalacostraca</taxon>
        <taxon>Eucarida</taxon>
        <taxon>Decapoda</taxon>
        <taxon>Pleocyemata</taxon>
        <taxon>Brachyura</taxon>
        <taxon>Eubrachyura</taxon>
        <taxon>Portunoidea</taxon>
        <taxon>Portunidae</taxon>
        <taxon>Portuninae</taxon>
        <taxon>Scylla</taxon>
    </lineage>
</organism>
<dbReference type="FunFam" id="3.30.300.130:FF:000004">
    <property type="entry name" value="cytosolic iron-sulfur assembly component 2A"/>
    <property type="match status" value="1"/>
</dbReference>
<dbReference type="Pfam" id="PF13091">
    <property type="entry name" value="PLDc_2"/>
    <property type="match status" value="1"/>
</dbReference>